<evidence type="ECO:0007829" key="9">
    <source>
        <dbReference type="PDB" id="8XHA"/>
    </source>
</evidence>
<dbReference type="PDB" id="8XHD">
    <property type="method" value="X-ray"/>
    <property type="resolution" value="2.70 A"/>
    <property type="chains" value="A/B=11-404"/>
</dbReference>
<feature type="domain" description="Aminotransferase class I/classII large" evidence="6">
    <location>
        <begin position="52"/>
        <end position="396"/>
    </location>
</feature>
<evidence type="ECO:0007829" key="11">
    <source>
        <dbReference type="PDB" id="8XHK"/>
    </source>
</evidence>
<dbReference type="InterPro" id="IPR015422">
    <property type="entry name" value="PyrdxlP-dep_Trfase_small"/>
</dbReference>
<dbReference type="PANTHER" id="PTHR13693:SF100">
    <property type="entry name" value="8-AMINO-7-OXONONANOATE SYNTHASE"/>
    <property type="match status" value="1"/>
</dbReference>
<dbReference type="PANTHER" id="PTHR13693">
    <property type="entry name" value="CLASS II AMINOTRANSFERASE/8-AMINO-7-OXONONANOATE SYNTHASE"/>
    <property type="match status" value="1"/>
</dbReference>
<feature type="modified residue" description="N6-(pyridoxal phosphate)lysine (covalent)" evidence="8 11">
    <location>
        <position position="254"/>
    </location>
</feature>
<feature type="binding site" evidence="9 10">
    <location>
        <position position="118"/>
    </location>
    <ligand>
        <name>pyridoxal 5'-phosphate</name>
        <dbReference type="ChEBI" id="CHEBI:597326"/>
        <label>2</label>
    </ligand>
</feature>
<dbReference type="Gene3D" id="3.40.640.10">
    <property type="entry name" value="Type I PLP-dependent aspartate aminotransferase-like (Major domain)"/>
    <property type="match status" value="1"/>
</dbReference>
<keyword evidence="4" id="KW-0663">Pyridoxal phosphate</keyword>
<evidence type="ECO:0000256" key="2">
    <source>
        <dbReference type="ARBA" id="ARBA00013187"/>
    </source>
</evidence>
<feature type="binding site" evidence="8 10">
    <location>
        <position position="117"/>
    </location>
    <ligand>
        <name>pyridoxal 5'-phosphate</name>
        <dbReference type="ChEBI" id="CHEBI:597326"/>
        <label>1</label>
    </ligand>
</feature>
<dbReference type="Gene3D" id="3.90.1150.10">
    <property type="entry name" value="Aspartate Aminotransferase, domain 1"/>
    <property type="match status" value="1"/>
</dbReference>
<proteinExistence type="evidence at protein level"/>
<evidence type="ECO:0007829" key="8">
    <source>
        <dbReference type="PDB" id="8I7U"/>
    </source>
</evidence>
<gene>
    <name evidence="7" type="primary">alb29</name>
</gene>
<evidence type="ECO:0000256" key="5">
    <source>
        <dbReference type="ARBA" id="ARBA00047715"/>
    </source>
</evidence>
<feature type="binding site" evidence="8 10">
    <location>
        <position position="288"/>
    </location>
    <ligand>
        <name>pyridoxal 5'-phosphate</name>
        <dbReference type="ChEBI" id="CHEBI:597326"/>
        <label>1</label>
    </ligand>
</feature>
<dbReference type="InterPro" id="IPR015424">
    <property type="entry name" value="PyrdxlP-dep_Trfase"/>
</dbReference>
<dbReference type="EMBL" id="MN650035">
    <property type="protein sequence ID" value="QHB15350.1"/>
    <property type="molecule type" value="Genomic_DNA"/>
</dbReference>
<name>A0A6B9KSL0_STRAO</name>
<dbReference type="Pfam" id="PF00155">
    <property type="entry name" value="Aminotran_1_2"/>
    <property type="match status" value="1"/>
</dbReference>
<dbReference type="GO" id="GO:0009102">
    <property type="term" value="P:biotin biosynthetic process"/>
    <property type="evidence" value="ECO:0007669"/>
    <property type="project" value="TreeGrafter"/>
</dbReference>
<dbReference type="AlphaFoldDB" id="A0A6B9KSL0"/>
<dbReference type="SUPFAM" id="SSF53383">
    <property type="entry name" value="PLP-dependent transferases"/>
    <property type="match status" value="1"/>
</dbReference>
<comment type="catalytic activity">
    <reaction evidence="5">
        <text>6-carboxyhexanoyl-[ACP] + L-alanine + H(+) = (8S)-8-amino-7-oxononanoate + holo-[ACP] + CO2</text>
        <dbReference type="Rhea" id="RHEA:42288"/>
        <dbReference type="Rhea" id="RHEA-COMP:9685"/>
        <dbReference type="Rhea" id="RHEA-COMP:9955"/>
        <dbReference type="ChEBI" id="CHEBI:15378"/>
        <dbReference type="ChEBI" id="CHEBI:16526"/>
        <dbReference type="ChEBI" id="CHEBI:57972"/>
        <dbReference type="ChEBI" id="CHEBI:64479"/>
        <dbReference type="ChEBI" id="CHEBI:78846"/>
        <dbReference type="ChEBI" id="CHEBI:149468"/>
        <dbReference type="EC" id="2.3.1.47"/>
    </reaction>
</comment>
<sequence length="407" mass="44030">MENSRHGFSDVKKLRHLSDGYWDSAARLGVHGAVLQAVPGGRLSAPDGRVAVNMSSYSYLGLDESPRIIDAAIAALRSNMVLNSSLSRVRMTLPLLEEAECALGDLFGADVATLNSCSAAAWATLPVLASGLLTDGVAPVMVFDKRAHFCMASLKSLCADETRVETIRHNDVDALADICRKNKRVAYVCDSVYSTGGTLAPLEELFALQKEFGLFLYFDEAHSTSVIGDMGRGYVLDRMGAINDSTMLITSLNKGFGASGGAIVFGPRDDDRKRKIIQRSSGPLMWSQRLNTPALGAIIESAKLHRSEALPELQAKLHSNIALFDGLVRAAGQGNSVPIRYLELGSEVDTLEASAYLFDNGFYVEPDFFPIVSRGAAGLRARIRSSMSTADIEQFAHVWHKLGVDKQ</sequence>
<evidence type="ECO:0000313" key="7">
    <source>
        <dbReference type="EMBL" id="QHB15350.1"/>
    </source>
</evidence>
<evidence type="ECO:0000256" key="4">
    <source>
        <dbReference type="ARBA" id="ARBA00022898"/>
    </source>
</evidence>
<keyword evidence="7" id="KW-0032">Aminotransferase</keyword>
<feature type="binding site" evidence="8 10">
    <location>
        <position position="148"/>
    </location>
    <ligand>
        <name>pyridoxal 5'-phosphate</name>
        <dbReference type="ChEBI" id="CHEBI:597326"/>
        <label>1</label>
    </ligand>
</feature>
<feature type="binding site" evidence="10">
    <location>
        <position position="254"/>
    </location>
    <ligand>
        <name>pyridoxal 5'-phosphate</name>
        <dbReference type="ChEBI" id="CHEBI:597326"/>
        <label>2</label>
    </ligand>
</feature>
<keyword evidence="3 7" id="KW-0808">Transferase</keyword>
<dbReference type="GO" id="GO:0030170">
    <property type="term" value="F:pyridoxal phosphate binding"/>
    <property type="evidence" value="ECO:0007669"/>
    <property type="project" value="InterPro"/>
</dbReference>
<evidence type="ECO:0000256" key="3">
    <source>
        <dbReference type="ARBA" id="ARBA00022679"/>
    </source>
</evidence>
<comment type="cofactor">
    <cofactor evidence="1">
        <name>pyridoxal 5'-phosphate</name>
        <dbReference type="ChEBI" id="CHEBI:597326"/>
    </cofactor>
</comment>
<evidence type="ECO:0007829" key="10">
    <source>
        <dbReference type="PDB" id="8XHD"/>
    </source>
</evidence>
<dbReference type="InterPro" id="IPR004839">
    <property type="entry name" value="Aminotransferase_I/II_large"/>
</dbReference>
<reference evidence="7" key="1">
    <citation type="submission" date="2019-11" db="EMBL/GenBank/DDBJ databases">
        <authorList>
            <person name="Zhou T."/>
        </authorList>
    </citation>
    <scope>NUCLEOTIDE SEQUENCE</scope>
    <source>
        <strain evidence="7">MGR072</strain>
    </source>
</reference>
<evidence type="ECO:0000256" key="1">
    <source>
        <dbReference type="ARBA" id="ARBA00001933"/>
    </source>
</evidence>
<dbReference type="PDB" id="8XHK">
    <property type="method" value="X-ray"/>
    <property type="resolution" value="2.79 A"/>
    <property type="chains" value="A/B/C/D/E/F=11-407"/>
</dbReference>
<feature type="binding site" evidence="8 11">
    <location>
        <position position="88"/>
    </location>
    <ligand>
        <name>pyridoxal 5'-phosphate</name>
        <dbReference type="ChEBI" id="CHEBI:597326"/>
        <label>1</label>
    </ligand>
</feature>
<dbReference type="NCBIfam" id="NF005697">
    <property type="entry name" value="PRK07505.1"/>
    <property type="match status" value="1"/>
</dbReference>
<evidence type="ECO:0000259" key="6">
    <source>
        <dbReference type="Pfam" id="PF00155"/>
    </source>
</evidence>
<feature type="binding site" evidence="8 10">
    <location>
        <position position="222"/>
    </location>
    <ligand>
        <name>pyridoxal 5'-phosphate</name>
        <dbReference type="ChEBI" id="CHEBI:597326"/>
        <label>1</label>
    </ligand>
</feature>
<dbReference type="GO" id="GO:0008710">
    <property type="term" value="F:8-amino-7-oxononanoate synthase activity"/>
    <property type="evidence" value="ECO:0007669"/>
    <property type="project" value="UniProtKB-EC"/>
</dbReference>
<feature type="binding site" evidence="10">
    <location>
        <position position="222"/>
    </location>
    <ligand>
        <name>pyridoxal 5'-phosphate</name>
        <dbReference type="ChEBI" id="CHEBI:597326"/>
        <label>2</label>
    </ligand>
</feature>
<keyword evidence="8 9" id="KW-0002">3D-structure</keyword>
<dbReference type="SMR" id="A0A6B9KSL0"/>
<dbReference type="GO" id="GO:0008483">
    <property type="term" value="F:transaminase activity"/>
    <property type="evidence" value="ECO:0007669"/>
    <property type="project" value="UniProtKB-KW"/>
</dbReference>
<dbReference type="InterPro" id="IPR015421">
    <property type="entry name" value="PyrdxlP-dep_Trfase_major"/>
</dbReference>
<feature type="binding site" evidence="9 10">
    <location>
        <position position="287"/>
    </location>
    <ligand>
        <name>pyridoxal 5'-phosphate</name>
        <dbReference type="ChEBI" id="CHEBI:597326"/>
        <label>2</label>
    </ligand>
</feature>
<feature type="binding site" evidence="9 10">
    <location>
        <position position="148"/>
    </location>
    <ligand>
        <name>pyridoxal 5'-phosphate</name>
        <dbReference type="ChEBI" id="CHEBI:597326"/>
        <label>2</label>
    </ligand>
</feature>
<protein>
    <recommendedName>
        <fullName evidence="2">8-amino-7-oxononanoate synthase</fullName>
        <ecNumber evidence="2">2.3.1.47</ecNumber>
    </recommendedName>
</protein>
<feature type="binding site" evidence="9 10">
    <location>
        <position position="288"/>
    </location>
    <ligand>
        <name>pyridoxal 5'-phosphate</name>
        <dbReference type="ChEBI" id="CHEBI:597326"/>
        <label>2</label>
    </ligand>
</feature>
<organism evidence="7">
    <name type="scientific">Streptomyces albogriseolus</name>
    <dbReference type="NCBI Taxonomy" id="1887"/>
    <lineage>
        <taxon>Bacteria</taxon>
        <taxon>Bacillati</taxon>
        <taxon>Actinomycetota</taxon>
        <taxon>Actinomycetes</taxon>
        <taxon>Kitasatosporales</taxon>
        <taxon>Streptomycetaceae</taxon>
        <taxon>Streptomyces</taxon>
        <taxon>Streptomyces albogriseolus group</taxon>
    </lineage>
</organism>
<accession>A0A6B9KSL0</accession>
<feature type="binding site" evidence="8 10">
    <location>
        <position position="287"/>
    </location>
    <ligand>
        <name>pyridoxal 5'-phosphate</name>
        <dbReference type="ChEBI" id="CHEBI:597326"/>
        <label>1</label>
    </ligand>
</feature>
<feature type="binding site" evidence="8 11">
    <location>
        <position position="251"/>
    </location>
    <ligand>
        <name>pyridoxal 5'-phosphate</name>
        <dbReference type="ChEBI" id="CHEBI:597326"/>
        <label>1</label>
    </ligand>
</feature>
<feature type="binding site" evidence="8 10">
    <location>
        <position position="118"/>
    </location>
    <ligand>
        <name>pyridoxal 5'-phosphate</name>
        <dbReference type="ChEBI" id="CHEBI:597326"/>
        <label>1</label>
    </ligand>
</feature>
<dbReference type="EC" id="2.3.1.47" evidence="2"/>
<dbReference type="PDB" id="8I7U">
    <property type="method" value="X-ray"/>
    <property type="resolution" value="2.49 A"/>
    <property type="chains" value="A/B/C/D/E/F=11-404"/>
</dbReference>
<feature type="binding site" evidence="9 10">
    <location>
        <position position="117"/>
    </location>
    <ligand>
        <name>pyridoxal 5'-phosphate</name>
        <dbReference type="ChEBI" id="CHEBI:597326"/>
        <label>2</label>
    </ligand>
</feature>
<dbReference type="InterPro" id="IPR050087">
    <property type="entry name" value="AON_synthase_class-II"/>
</dbReference>
<reference evidence="8 9" key="2">
    <citation type="journal article" date="2024" name="Int. J. Biol. Macromol.">
        <title>Structural and mechanistic investigations on CC bond forming alpha-oxoamine synthase allowing L-glutamate as substrate.</title>
        <authorList>
            <person name="Zhang D.K."/>
            <person name="Song K.Y."/>
            <person name="Yan Y.Q."/>
            <person name="Zheng J.T."/>
            <person name="Xu J."/>
            <person name="Da L.T."/>
            <person name="Xu M.J."/>
        </authorList>
    </citation>
    <scope>X-RAY CRYSTALLOGRAPHY (2.27 ANGSTROMS) OF 11-405 IN COMPLEX WITH PYRIDOXAL 5'-PHOSPHATE</scope>
    <scope>PYRIDOXAL PHOSPHATE AT LYS-254</scope>
</reference>
<dbReference type="PDB" id="8XHA">
    <property type="method" value="X-ray"/>
    <property type="resolution" value="2.27 A"/>
    <property type="chains" value="A/B=11-405"/>
</dbReference>